<dbReference type="PANTHER" id="PTHR34504:SF2">
    <property type="entry name" value="UPF0150 PROTEIN SSL0259"/>
    <property type="match status" value="1"/>
</dbReference>
<comment type="caution">
    <text evidence="1">The sequence shown here is derived from an EMBL/GenBank/DDBJ whole genome shotgun (WGS) entry which is preliminary data.</text>
</comment>
<dbReference type="Gene3D" id="3.30.160.250">
    <property type="match status" value="1"/>
</dbReference>
<reference evidence="1 2" key="1">
    <citation type="submission" date="2020-08" db="EMBL/GenBank/DDBJ databases">
        <title>Genomic Encyclopedia of Type Strains, Phase IV (KMG-IV): sequencing the most valuable type-strain genomes for metagenomic binning, comparative biology and taxonomic classification.</title>
        <authorList>
            <person name="Goeker M."/>
        </authorList>
    </citation>
    <scope>NUCLEOTIDE SEQUENCE [LARGE SCALE GENOMIC DNA]</scope>
    <source>
        <strain evidence="1 2">DSM 103679</strain>
    </source>
</reference>
<evidence type="ECO:0000313" key="1">
    <source>
        <dbReference type="EMBL" id="MBB5218721.1"/>
    </source>
</evidence>
<evidence type="ECO:0000313" key="2">
    <source>
        <dbReference type="Proteomes" id="UP000578697"/>
    </source>
</evidence>
<organism evidence="1 2">
    <name type="scientific">Treponema rectale</name>
    <dbReference type="NCBI Taxonomy" id="744512"/>
    <lineage>
        <taxon>Bacteria</taxon>
        <taxon>Pseudomonadati</taxon>
        <taxon>Spirochaetota</taxon>
        <taxon>Spirochaetia</taxon>
        <taxon>Spirochaetales</taxon>
        <taxon>Treponemataceae</taxon>
        <taxon>Treponema</taxon>
    </lineage>
</organism>
<dbReference type="InterPro" id="IPR035069">
    <property type="entry name" value="TTHA1013/TTHA0281-like"/>
</dbReference>
<dbReference type="InterPro" id="IPR051404">
    <property type="entry name" value="TA_system_antitoxin"/>
</dbReference>
<sequence length="130" mass="14503">MKTFEEYMKLPYKLEIIPDTEESGFVASYPELPGCITCGETVAEVVANAEDAKKAWLTAAIEDNIEIAEPETANSYSGQFKLRLPKTLHKILAEDSKKEGVSMNQYCVYLLAKNSEKEHISIAKKKSVLV</sequence>
<dbReference type="EMBL" id="JACHFR010000002">
    <property type="protein sequence ID" value="MBB5218721.1"/>
    <property type="molecule type" value="Genomic_DNA"/>
</dbReference>
<dbReference type="SUPFAM" id="SSF47598">
    <property type="entry name" value="Ribbon-helix-helix"/>
    <property type="match status" value="1"/>
</dbReference>
<dbReference type="InterPro" id="IPR010985">
    <property type="entry name" value="Ribbon_hlx_hlx"/>
</dbReference>
<dbReference type="InterPro" id="IPR013321">
    <property type="entry name" value="Arc_rbn_hlx_hlx"/>
</dbReference>
<dbReference type="GO" id="GO:0006355">
    <property type="term" value="P:regulation of DNA-templated transcription"/>
    <property type="evidence" value="ECO:0007669"/>
    <property type="project" value="InterPro"/>
</dbReference>
<proteinExistence type="predicted"/>
<dbReference type="InterPro" id="IPR008651">
    <property type="entry name" value="Uncharacterised_HicB"/>
</dbReference>
<keyword evidence="2" id="KW-1185">Reference proteome</keyword>
<gene>
    <name evidence="1" type="ORF">HNP77_001090</name>
</gene>
<name>A0A840SH17_9SPIR</name>
<dbReference type="SUPFAM" id="SSF143100">
    <property type="entry name" value="TTHA1013/TTHA0281-like"/>
    <property type="match status" value="1"/>
</dbReference>
<accession>A0A840SH17</accession>
<dbReference type="RefSeq" id="WP_184652166.1">
    <property type="nucleotide sequence ID" value="NZ_JACHFR010000002.1"/>
</dbReference>
<dbReference type="Proteomes" id="UP000578697">
    <property type="component" value="Unassembled WGS sequence"/>
</dbReference>
<dbReference type="AlphaFoldDB" id="A0A840SH17"/>
<dbReference type="PANTHER" id="PTHR34504">
    <property type="entry name" value="ANTITOXIN HICB"/>
    <property type="match status" value="1"/>
</dbReference>
<dbReference type="Pfam" id="PF05534">
    <property type="entry name" value="HicB"/>
    <property type="match status" value="1"/>
</dbReference>
<dbReference type="Gene3D" id="1.10.1220.10">
    <property type="entry name" value="Met repressor-like"/>
    <property type="match status" value="1"/>
</dbReference>
<protein>
    <submittedName>
        <fullName evidence="1">Putative RNase H-like HicB family nuclease</fullName>
    </submittedName>
</protein>